<evidence type="ECO:0000259" key="1">
    <source>
        <dbReference type="Pfam" id="PF14028"/>
    </source>
</evidence>
<feature type="domain" description="Thiopeptide-type bacteriocin biosynthesis" evidence="1">
    <location>
        <begin position="27"/>
        <end position="298"/>
    </location>
</feature>
<protein>
    <recommendedName>
        <fullName evidence="1">Thiopeptide-type bacteriocin biosynthesis domain-containing protein</fullName>
    </recommendedName>
</protein>
<dbReference type="EMBL" id="RBCJ01000002">
    <property type="protein sequence ID" value="RKN80849.1"/>
    <property type="molecule type" value="Genomic_DNA"/>
</dbReference>
<dbReference type="NCBIfam" id="TIGR03891">
    <property type="entry name" value="thiopep_ocin"/>
    <property type="match status" value="1"/>
</dbReference>
<accession>A0A3B0CAA3</accession>
<dbReference type="InterPro" id="IPR023809">
    <property type="entry name" value="Thiopep_bacteriocin_synth_dom"/>
</dbReference>
<evidence type="ECO:0000313" key="3">
    <source>
        <dbReference type="Proteomes" id="UP000276603"/>
    </source>
</evidence>
<dbReference type="AlphaFoldDB" id="A0A3B0CAA3"/>
<keyword evidence="3" id="KW-1185">Reference proteome</keyword>
<gene>
    <name evidence="2" type="ORF">D7Z94_07755</name>
</gene>
<reference evidence="2 3" key="1">
    <citation type="submission" date="2018-10" db="EMBL/GenBank/DDBJ databases">
        <title>Ulvibacterium marinum gen. nov., sp. nov., a novel marine bacterium of the family Flavobacteriaceae, isolated from a culture of the green alga Ulva prolifera.</title>
        <authorList>
            <person name="Zhang Z."/>
        </authorList>
    </citation>
    <scope>NUCLEOTIDE SEQUENCE [LARGE SCALE GENOMIC DNA]</scope>
    <source>
        <strain evidence="2 3">CCMM003</strain>
    </source>
</reference>
<proteinExistence type="predicted"/>
<dbReference type="Pfam" id="PF14028">
    <property type="entry name" value="Lant_dehydr_C"/>
    <property type="match status" value="1"/>
</dbReference>
<organism evidence="2 3">
    <name type="scientific">Ulvibacterium marinum</name>
    <dbReference type="NCBI Taxonomy" id="2419782"/>
    <lineage>
        <taxon>Bacteria</taxon>
        <taxon>Pseudomonadati</taxon>
        <taxon>Bacteroidota</taxon>
        <taxon>Flavobacteriia</taxon>
        <taxon>Flavobacteriales</taxon>
        <taxon>Flavobacteriaceae</taxon>
        <taxon>Ulvibacterium</taxon>
    </lineage>
</organism>
<evidence type="ECO:0000313" key="2">
    <source>
        <dbReference type="EMBL" id="RKN80849.1"/>
    </source>
</evidence>
<comment type="caution">
    <text evidence="2">The sequence shown here is derived from an EMBL/GenBank/DDBJ whole genome shotgun (WGS) entry which is preliminary data.</text>
</comment>
<dbReference type="Proteomes" id="UP000276603">
    <property type="component" value="Unassembled WGS sequence"/>
</dbReference>
<name>A0A3B0CAA3_9FLAO</name>
<sequence length="310" mass="37549">MRKNWVMTSIRIKQKRVQRNYILGDSWLYYKIYTGHKTSDVVLSEIIKPVVEKLKEDGIVDKWFFIRYADTRHHIRVRLHYSNPERVGEVINGLYPPLKQFMDQDLIWKIQLDTYQREIERYGERTMELSEVFFYYDSKMIVHFLDMIEGEEGEMLRWLFSLRAMDSHLNDFGYSDDDKLRLLDRLKTGFGNEFGISRPLKKQLDSKYREERKRIEEFMIFNVADKPDYAPILDVIDIKEKEVRPIASQILNYFKNGIMEIGLDDLMASYLHMHMNRLFKSKNRLHELVCYDFLHRYYKSMIARKKYQKS</sequence>